<accession>A0A8H6LVS6</accession>
<keyword evidence="1" id="KW-0812">Transmembrane</keyword>
<dbReference type="AlphaFoldDB" id="A0A8H6LVS6"/>
<comment type="caution">
    <text evidence="2">The sequence shown here is derived from an EMBL/GenBank/DDBJ whole genome shotgun (WGS) entry which is preliminary data.</text>
</comment>
<proteinExistence type="predicted"/>
<keyword evidence="3" id="KW-1185">Reference proteome</keyword>
<keyword evidence="1" id="KW-0472">Membrane</keyword>
<gene>
    <name evidence="2" type="ORF">DFP72DRAFT_859644</name>
</gene>
<sequence>MTRTRRKLTDDDKANKESHRHLALKIIAKWNPLFTALLVSSLSTIMPITSILTRQPMGSFERFLLTAPDKAIDHALMAVPAWMLPVFGRLNTRLRHWYYGYTRRTWDFEQFVNLFVPRAATLLALIDGRNAMIYGIAVLRFLLRCPSTRNPLDICTTLSRYHQLNRVLEDDGFKLIHPHSMPGQSMQDTIGNILQRVGIAHTAWTLAEDRSSVPEEHIGYKFQYRRKCKGEYIVVNLHLIRCEPYRHVLGGCITPLTCYMTGLEAGSPFARTTFRYQLGFALRNHTFRDIGQATVYEVHAPDHTHRFETVLGPPYAFNTHVTAETGCRRFGDDRCWTIPRQEYGGTAYEATHPDPMHTPTPRKGQVFEVLDWNMVSDRKGTYLSIGEPFVWRYYFAKRFDSADQEDEEDI</sequence>
<evidence type="ECO:0000256" key="1">
    <source>
        <dbReference type="SAM" id="Phobius"/>
    </source>
</evidence>
<dbReference type="EMBL" id="JACGCI010000161">
    <property type="protein sequence ID" value="KAF6742986.1"/>
    <property type="molecule type" value="Genomic_DNA"/>
</dbReference>
<protein>
    <submittedName>
        <fullName evidence="2">Uncharacterized protein</fullName>
    </submittedName>
</protein>
<name>A0A8H6LVS6_9AGAR</name>
<evidence type="ECO:0000313" key="3">
    <source>
        <dbReference type="Proteomes" id="UP000521943"/>
    </source>
</evidence>
<keyword evidence="1" id="KW-1133">Transmembrane helix</keyword>
<organism evidence="2 3">
    <name type="scientific">Ephemerocybe angulata</name>
    <dbReference type="NCBI Taxonomy" id="980116"/>
    <lineage>
        <taxon>Eukaryota</taxon>
        <taxon>Fungi</taxon>
        <taxon>Dikarya</taxon>
        <taxon>Basidiomycota</taxon>
        <taxon>Agaricomycotina</taxon>
        <taxon>Agaricomycetes</taxon>
        <taxon>Agaricomycetidae</taxon>
        <taxon>Agaricales</taxon>
        <taxon>Agaricineae</taxon>
        <taxon>Psathyrellaceae</taxon>
        <taxon>Ephemerocybe</taxon>
    </lineage>
</organism>
<evidence type="ECO:0000313" key="2">
    <source>
        <dbReference type="EMBL" id="KAF6742986.1"/>
    </source>
</evidence>
<reference evidence="2 3" key="1">
    <citation type="submission" date="2020-07" db="EMBL/GenBank/DDBJ databases">
        <title>Comparative genomics of pyrophilous fungi reveals a link between fire events and developmental genes.</title>
        <authorList>
            <consortium name="DOE Joint Genome Institute"/>
            <person name="Steindorff A.S."/>
            <person name="Carver A."/>
            <person name="Calhoun S."/>
            <person name="Stillman K."/>
            <person name="Liu H."/>
            <person name="Lipzen A."/>
            <person name="Pangilinan J."/>
            <person name="Labutti K."/>
            <person name="Bruns T.D."/>
            <person name="Grigoriev I.V."/>
        </authorList>
    </citation>
    <scope>NUCLEOTIDE SEQUENCE [LARGE SCALE GENOMIC DNA]</scope>
    <source>
        <strain evidence="2 3">CBS 144469</strain>
    </source>
</reference>
<dbReference type="Proteomes" id="UP000521943">
    <property type="component" value="Unassembled WGS sequence"/>
</dbReference>
<feature type="transmembrane region" description="Helical" evidence="1">
    <location>
        <begin position="30"/>
        <end position="51"/>
    </location>
</feature>